<keyword evidence="3" id="KW-1185">Reference proteome</keyword>
<reference evidence="2 3" key="1">
    <citation type="submission" date="2019-12" db="EMBL/GenBank/DDBJ databases">
        <title>A genome sequence resource for the geographically widespread anthracnose pathogen Colletotrichum asianum.</title>
        <authorList>
            <person name="Meng Y."/>
        </authorList>
    </citation>
    <scope>NUCLEOTIDE SEQUENCE [LARGE SCALE GENOMIC DNA]</scope>
    <source>
        <strain evidence="2 3">ICMP 18580</strain>
    </source>
</reference>
<sequence>MSSIRNLFLGLLSLSATAYAEHLRVVWSSGSFSTISGPAGGSQSGHYSGFAIINDNGEAIYDDSTPSDHSPCYNTGNGRTFTIEGSCWDTPRVFHCKSDFGGIPDTCDVSTKDGNELGSGTQQKDTEFIGISIGIDGSCVVEFDSDGPGCPVDDGNGPLHVTSG</sequence>
<evidence type="ECO:0000313" key="3">
    <source>
        <dbReference type="Proteomes" id="UP000434172"/>
    </source>
</evidence>
<protein>
    <submittedName>
        <fullName evidence="2">Uncharacterized protein</fullName>
    </submittedName>
</protein>
<name>A0A8H3WNH8_9PEZI</name>
<gene>
    <name evidence="2" type="ORF">GQ607_003013</name>
</gene>
<dbReference type="Proteomes" id="UP000434172">
    <property type="component" value="Unassembled WGS sequence"/>
</dbReference>
<evidence type="ECO:0000256" key="1">
    <source>
        <dbReference type="SAM" id="SignalP"/>
    </source>
</evidence>
<dbReference type="EMBL" id="WOWK01000010">
    <property type="protein sequence ID" value="KAF0329840.1"/>
    <property type="molecule type" value="Genomic_DNA"/>
</dbReference>
<proteinExistence type="predicted"/>
<keyword evidence="1" id="KW-0732">Signal</keyword>
<dbReference type="AlphaFoldDB" id="A0A8H3WNH8"/>
<feature type="signal peptide" evidence="1">
    <location>
        <begin position="1"/>
        <end position="20"/>
    </location>
</feature>
<organism evidence="2 3">
    <name type="scientific">Colletotrichum asianum</name>
    <dbReference type="NCBI Taxonomy" id="702518"/>
    <lineage>
        <taxon>Eukaryota</taxon>
        <taxon>Fungi</taxon>
        <taxon>Dikarya</taxon>
        <taxon>Ascomycota</taxon>
        <taxon>Pezizomycotina</taxon>
        <taxon>Sordariomycetes</taxon>
        <taxon>Hypocreomycetidae</taxon>
        <taxon>Glomerellales</taxon>
        <taxon>Glomerellaceae</taxon>
        <taxon>Colletotrichum</taxon>
        <taxon>Colletotrichum gloeosporioides species complex</taxon>
    </lineage>
</organism>
<feature type="chain" id="PRO_5034060931" evidence="1">
    <location>
        <begin position="21"/>
        <end position="164"/>
    </location>
</feature>
<evidence type="ECO:0000313" key="2">
    <source>
        <dbReference type="EMBL" id="KAF0329840.1"/>
    </source>
</evidence>
<accession>A0A8H3WNH8</accession>
<comment type="caution">
    <text evidence="2">The sequence shown here is derived from an EMBL/GenBank/DDBJ whole genome shotgun (WGS) entry which is preliminary data.</text>
</comment>
<dbReference type="OrthoDB" id="4387630at2759"/>